<dbReference type="Proteomes" id="UP000008703">
    <property type="component" value="Chromosome"/>
</dbReference>
<dbReference type="EMBL" id="CP002994">
    <property type="protein sequence ID" value="AEM86358.1"/>
    <property type="molecule type" value="Genomic_DNA"/>
</dbReference>
<keyword evidence="3" id="KW-1185">Reference proteome</keyword>
<evidence type="ECO:0000313" key="3">
    <source>
        <dbReference type="Proteomes" id="UP000008703"/>
    </source>
</evidence>
<proteinExistence type="predicted"/>
<reference evidence="2" key="1">
    <citation type="submission" date="2011-08" db="EMBL/GenBank/DDBJ databases">
        <title>Complete sequence of chromosome of Streptomyces violaceusniger Tu 4113.</title>
        <authorList>
            <consortium name="US DOE Joint Genome Institute"/>
            <person name="Lucas S."/>
            <person name="Han J."/>
            <person name="Lapidus A."/>
            <person name="Cheng J.-F."/>
            <person name="Goodwin L."/>
            <person name="Pitluck S."/>
            <person name="Peters L."/>
            <person name="Ivanova N."/>
            <person name="Daligault H."/>
            <person name="Detter J.C."/>
            <person name="Han C."/>
            <person name="Tapia R."/>
            <person name="Land M."/>
            <person name="Hauser L."/>
            <person name="Kyrpides N."/>
            <person name="Ivanova N."/>
            <person name="Pagani I."/>
            <person name="Hagen A."/>
            <person name="Katz L."/>
            <person name="Fiedler H.-P."/>
            <person name="Keasling J."/>
            <person name="Fortman J."/>
            <person name="Woyke T."/>
        </authorList>
    </citation>
    <scope>NUCLEOTIDE SEQUENCE [LARGE SCALE GENOMIC DNA]</scope>
    <source>
        <strain evidence="2">Tu 4113</strain>
    </source>
</reference>
<name>G2P6I6_STRV4</name>
<accession>G2P6I6</accession>
<feature type="compositionally biased region" description="Basic and acidic residues" evidence="1">
    <location>
        <begin position="17"/>
        <end position="35"/>
    </location>
</feature>
<feature type="region of interest" description="Disordered" evidence="1">
    <location>
        <begin position="1"/>
        <end position="36"/>
    </location>
</feature>
<sequence>MASVKAVTAARMAPHGDGPHRGSLEGHQDLKETGADTKVTYKTARGGHVVRHSVLCG</sequence>
<gene>
    <name evidence="2" type="ORF">Strvi_6989</name>
</gene>
<dbReference type="AlphaFoldDB" id="G2P6I6"/>
<protein>
    <submittedName>
        <fullName evidence="2">L-serine dehydratase</fullName>
    </submittedName>
</protein>
<dbReference type="HOGENOM" id="CLU_2994922_0_0_11"/>
<evidence type="ECO:0000313" key="2">
    <source>
        <dbReference type="EMBL" id="AEM86358.1"/>
    </source>
</evidence>
<evidence type="ECO:0000256" key="1">
    <source>
        <dbReference type="SAM" id="MobiDB-lite"/>
    </source>
</evidence>
<dbReference type="KEGG" id="svl:Strvi_6989"/>
<organism evidence="2 3">
    <name type="scientific">Streptomyces violaceusniger (strain Tu 4113)</name>
    <dbReference type="NCBI Taxonomy" id="653045"/>
    <lineage>
        <taxon>Bacteria</taxon>
        <taxon>Bacillati</taxon>
        <taxon>Actinomycetota</taxon>
        <taxon>Actinomycetes</taxon>
        <taxon>Kitasatosporales</taxon>
        <taxon>Streptomycetaceae</taxon>
        <taxon>Streptomyces</taxon>
        <taxon>Streptomyces violaceusniger group</taxon>
    </lineage>
</organism>